<evidence type="ECO:0000256" key="2">
    <source>
        <dbReference type="ARBA" id="ARBA00022679"/>
    </source>
</evidence>
<dbReference type="InterPro" id="IPR036390">
    <property type="entry name" value="WH_DNA-bd_sf"/>
</dbReference>
<sequence length="419" mass="45278">MGEESIDSGAMLQGQAEIWQYMFNFADSMALKAAVELRIADIIHSHGSPITLSKIASGIASSSPDTTCLARIMRLLVRKKIFTANSQSNGGEPLYGLTPSSKWLLHDTDLSLAPMLLIENHPWAVAPWHCLSSCVKEGGIAFKKANGHEVWEFAALNPEFNQMFNEGMACTSKIALRAIISGYEDGFGCVKSVVDVGGGTGAAMAEIVKAYPHIKGINFDLPHVVKTAPEYHGISHVGGDMFEVIPKADAVFMKKANGHEVWEFAALNPEFNQMFNEGMACTSKIALRAIISGYEDGFGCVKSVVDVGGGTGAAMAEIVKAYPHIKGINFDLPHVVKTAPEYHGISHVGGDMFEVIPKADAVFMKVRFESNNPRPPTTRKHATPSTSASFSCVWWEVPSHTYSSGTPPTDFVCPIINDN</sequence>
<comment type="similarity">
    <text evidence="4">Belongs to the class I-like SAM-binding methyltransferase superfamily. Cation-independent O-methyltransferase family. COMT subfamily.</text>
</comment>
<keyword evidence="3" id="KW-0949">S-adenosyl-L-methionine</keyword>
<dbReference type="InterPro" id="IPR029063">
    <property type="entry name" value="SAM-dependent_MTases_sf"/>
</dbReference>
<dbReference type="GO" id="GO:0032259">
    <property type="term" value="P:methylation"/>
    <property type="evidence" value="ECO:0007669"/>
    <property type="project" value="UniProtKB-KW"/>
</dbReference>
<dbReference type="PANTHER" id="PTHR11746">
    <property type="entry name" value="O-METHYLTRANSFERASE"/>
    <property type="match status" value="1"/>
</dbReference>
<evidence type="ECO:0000256" key="3">
    <source>
        <dbReference type="ARBA" id="ARBA00022691"/>
    </source>
</evidence>
<comment type="caution">
    <text evidence="7">The sequence shown here is derived from an EMBL/GenBank/DDBJ whole genome shotgun (WGS) entry which is preliminary data.</text>
</comment>
<feature type="domain" description="O-methyltransferase dimerisation" evidence="6">
    <location>
        <begin position="19"/>
        <end position="106"/>
    </location>
</feature>
<evidence type="ECO:0000313" key="8">
    <source>
        <dbReference type="Proteomes" id="UP001642360"/>
    </source>
</evidence>
<dbReference type="PROSITE" id="PS51683">
    <property type="entry name" value="SAM_OMT_II"/>
    <property type="match status" value="2"/>
</dbReference>
<dbReference type="Gene3D" id="3.40.50.150">
    <property type="entry name" value="Vaccinia Virus protein VP39"/>
    <property type="match status" value="2"/>
</dbReference>
<keyword evidence="2" id="KW-0808">Transferase</keyword>
<protein>
    <submittedName>
        <fullName evidence="7">Uncharacterized protein</fullName>
    </submittedName>
</protein>
<accession>A0ABC8S2J1</accession>
<keyword evidence="8" id="KW-1185">Reference proteome</keyword>
<dbReference type="SUPFAM" id="SSF46785">
    <property type="entry name" value="Winged helix' DNA-binding domain"/>
    <property type="match status" value="1"/>
</dbReference>
<gene>
    <name evidence="7" type="ORF">ILEXP_LOCUS19516</name>
</gene>
<feature type="domain" description="O-methyltransferase C-terminal" evidence="5">
    <location>
        <begin position="128"/>
        <end position="255"/>
    </location>
</feature>
<dbReference type="AlphaFoldDB" id="A0ABC8S2J1"/>
<evidence type="ECO:0000256" key="4">
    <source>
        <dbReference type="ARBA" id="ARBA00034481"/>
    </source>
</evidence>
<dbReference type="InterPro" id="IPR012967">
    <property type="entry name" value="COMT_dimerisation"/>
</dbReference>
<evidence type="ECO:0000313" key="7">
    <source>
        <dbReference type="EMBL" id="CAK9151357.1"/>
    </source>
</evidence>
<dbReference type="Proteomes" id="UP001642360">
    <property type="component" value="Unassembled WGS sequence"/>
</dbReference>
<dbReference type="Gene3D" id="1.10.10.10">
    <property type="entry name" value="Winged helix-like DNA-binding domain superfamily/Winged helix DNA-binding domain"/>
    <property type="match status" value="1"/>
</dbReference>
<organism evidence="7 8">
    <name type="scientific">Ilex paraguariensis</name>
    <name type="common">yerba mate</name>
    <dbReference type="NCBI Taxonomy" id="185542"/>
    <lineage>
        <taxon>Eukaryota</taxon>
        <taxon>Viridiplantae</taxon>
        <taxon>Streptophyta</taxon>
        <taxon>Embryophyta</taxon>
        <taxon>Tracheophyta</taxon>
        <taxon>Spermatophyta</taxon>
        <taxon>Magnoliopsida</taxon>
        <taxon>eudicotyledons</taxon>
        <taxon>Gunneridae</taxon>
        <taxon>Pentapetalae</taxon>
        <taxon>asterids</taxon>
        <taxon>campanulids</taxon>
        <taxon>Aquifoliales</taxon>
        <taxon>Aquifoliaceae</taxon>
        <taxon>Ilex</taxon>
    </lineage>
</organism>
<reference evidence="7 8" key="1">
    <citation type="submission" date="2024-02" db="EMBL/GenBank/DDBJ databases">
        <authorList>
            <person name="Vignale AGUSTIN F."/>
            <person name="Sosa J E."/>
            <person name="Modenutti C."/>
        </authorList>
    </citation>
    <scope>NUCLEOTIDE SEQUENCE [LARGE SCALE GENOMIC DNA]</scope>
</reference>
<evidence type="ECO:0000256" key="1">
    <source>
        <dbReference type="ARBA" id="ARBA00022603"/>
    </source>
</evidence>
<proteinExistence type="inferred from homology"/>
<dbReference type="EMBL" id="CAUOFW020002125">
    <property type="protein sequence ID" value="CAK9151357.1"/>
    <property type="molecule type" value="Genomic_DNA"/>
</dbReference>
<dbReference type="Pfam" id="PF00891">
    <property type="entry name" value="Methyltransf_2"/>
    <property type="match status" value="1"/>
</dbReference>
<dbReference type="InterPro" id="IPR001077">
    <property type="entry name" value="COMT_C"/>
</dbReference>
<evidence type="ECO:0000259" key="5">
    <source>
        <dbReference type="Pfam" id="PF00891"/>
    </source>
</evidence>
<dbReference type="Pfam" id="PF08100">
    <property type="entry name" value="Dimerisation"/>
    <property type="match status" value="1"/>
</dbReference>
<dbReference type="SUPFAM" id="SSF53335">
    <property type="entry name" value="S-adenosyl-L-methionine-dependent methyltransferases"/>
    <property type="match status" value="2"/>
</dbReference>
<name>A0ABC8S2J1_9AQUA</name>
<evidence type="ECO:0000259" key="6">
    <source>
        <dbReference type="Pfam" id="PF08100"/>
    </source>
</evidence>
<dbReference type="InterPro" id="IPR036388">
    <property type="entry name" value="WH-like_DNA-bd_sf"/>
</dbReference>
<keyword evidence="1" id="KW-0489">Methyltransferase</keyword>
<dbReference type="InterPro" id="IPR016461">
    <property type="entry name" value="COMT-like"/>
</dbReference>
<dbReference type="GO" id="GO:0008168">
    <property type="term" value="F:methyltransferase activity"/>
    <property type="evidence" value="ECO:0007669"/>
    <property type="project" value="UniProtKB-KW"/>
</dbReference>